<feature type="signal peptide" evidence="3">
    <location>
        <begin position="1"/>
        <end position="33"/>
    </location>
</feature>
<accession>A0AAV2EYW6</accession>
<proteinExistence type="predicted"/>
<evidence type="ECO:0000256" key="3">
    <source>
        <dbReference type="SAM" id="SignalP"/>
    </source>
</evidence>
<protein>
    <recommendedName>
        <fullName evidence="4">Gnk2-homologous domain-containing protein</fullName>
    </recommendedName>
</protein>
<dbReference type="EMBL" id="OZ034818">
    <property type="protein sequence ID" value="CAL1390969.1"/>
    <property type="molecule type" value="Genomic_DNA"/>
</dbReference>
<evidence type="ECO:0000256" key="1">
    <source>
        <dbReference type="ARBA" id="ARBA00022729"/>
    </source>
</evidence>
<evidence type="ECO:0000259" key="4">
    <source>
        <dbReference type="PROSITE" id="PS51473"/>
    </source>
</evidence>
<feature type="domain" description="Gnk2-homologous" evidence="4">
    <location>
        <begin position="33"/>
        <end position="137"/>
    </location>
</feature>
<dbReference type="InterPro" id="IPR002902">
    <property type="entry name" value="GNK2"/>
</dbReference>
<evidence type="ECO:0000313" key="5">
    <source>
        <dbReference type="EMBL" id="CAL1390969.1"/>
    </source>
</evidence>
<feature type="chain" id="PRO_5043886708" description="Gnk2-homologous domain-containing protein" evidence="3">
    <location>
        <begin position="34"/>
        <end position="145"/>
    </location>
</feature>
<reference evidence="5 6" key="1">
    <citation type="submission" date="2024-04" db="EMBL/GenBank/DDBJ databases">
        <authorList>
            <person name="Fracassetti M."/>
        </authorList>
    </citation>
    <scope>NUCLEOTIDE SEQUENCE [LARGE SCALE GENOMIC DNA]</scope>
</reference>
<dbReference type="Proteomes" id="UP001497516">
    <property type="component" value="Chromosome 5"/>
</dbReference>
<organism evidence="5 6">
    <name type="scientific">Linum trigynum</name>
    <dbReference type="NCBI Taxonomy" id="586398"/>
    <lineage>
        <taxon>Eukaryota</taxon>
        <taxon>Viridiplantae</taxon>
        <taxon>Streptophyta</taxon>
        <taxon>Embryophyta</taxon>
        <taxon>Tracheophyta</taxon>
        <taxon>Spermatophyta</taxon>
        <taxon>Magnoliopsida</taxon>
        <taxon>eudicotyledons</taxon>
        <taxon>Gunneridae</taxon>
        <taxon>Pentapetalae</taxon>
        <taxon>rosids</taxon>
        <taxon>fabids</taxon>
        <taxon>Malpighiales</taxon>
        <taxon>Linaceae</taxon>
        <taxon>Linum</taxon>
    </lineage>
</organism>
<name>A0AAV2EYW6_9ROSI</name>
<dbReference type="AlphaFoldDB" id="A0AAV2EYW6"/>
<dbReference type="InterPro" id="IPR038408">
    <property type="entry name" value="GNK2_sf"/>
</dbReference>
<keyword evidence="1 3" id="KW-0732">Signal</keyword>
<keyword evidence="6" id="KW-1185">Reference proteome</keyword>
<dbReference type="Gene3D" id="3.30.430.20">
    <property type="entry name" value="Gnk2 domain, C-X8-C-X2-C motif"/>
    <property type="match status" value="1"/>
</dbReference>
<evidence type="ECO:0000313" key="6">
    <source>
        <dbReference type="Proteomes" id="UP001497516"/>
    </source>
</evidence>
<keyword evidence="2" id="KW-0677">Repeat</keyword>
<dbReference type="PROSITE" id="PS51473">
    <property type="entry name" value="GNK2"/>
    <property type="match status" value="1"/>
</dbReference>
<gene>
    <name evidence="5" type="ORF">LTRI10_LOCUS31721</name>
</gene>
<sequence>MSSSSSSSPRTAVLVVMIMPLIAIHYSTSPAAAQEIKFRCNALSFPLDDHRRVCAYHLLDHLLGWTDPVPVGEFYDTYDCDKGKHTVYGHRKRDDGDAAAACLAKAKDILQKKQCDGRMGGMAWGEGCYMRFEIYPLEDDDDYSD</sequence>
<evidence type="ECO:0000256" key="2">
    <source>
        <dbReference type="ARBA" id="ARBA00022737"/>
    </source>
</evidence>